<organism evidence="1 2">
    <name type="scientific">Yoonia rhodophyticola</name>
    <dbReference type="NCBI Taxonomy" id="3137370"/>
    <lineage>
        <taxon>Bacteria</taxon>
        <taxon>Pseudomonadati</taxon>
        <taxon>Pseudomonadota</taxon>
        <taxon>Alphaproteobacteria</taxon>
        <taxon>Rhodobacterales</taxon>
        <taxon>Paracoccaceae</taxon>
        <taxon>Yoonia</taxon>
    </lineage>
</organism>
<protein>
    <submittedName>
        <fullName evidence="1">SRPBCC domain-containing protein</fullName>
    </submittedName>
</protein>
<evidence type="ECO:0000313" key="1">
    <source>
        <dbReference type="EMBL" id="WZU69062.1"/>
    </source>
</evidence>
<proteinExistence type="predicted"/>
<dbReference type="EMBL" id="CP151767">
    <property type="protein sequence ID" value="WZU69062.1"/>
    <property type="molecule type" value="Genomic_DNA"/>
</dbReference>
<dbReference type="KEGG" id="yrh:AABB31_09460"/>
<dbReference type="AlphaFoldDB" id="A0AAN0NK20"/>
<evidence type="ECO:0000313" key="2">
    <source>
        <dbReference type="Proteomes" id="UP001470809"/>
    </source>
</evidence>
<name>A0AAN0NK20_9RHOB</name>
<dbReference type="InterPro" id="IPR023393">
    <property type="entry name" value="START-like_dom_sf"/>
</dbReference>
<accession>A0AAN0NK20</accession>
<reference evidence="2" key="1">
    <citation type="submission" date="2024-04" db="EMBL/GenBank/DDBJ databases">
        <title>Phylogenomic analyses of a clade within the roseobacter group suggest taxonomic reassignments of species of the genera Aestuariivita, Citreicella, Loktanella, Nautella, Pelagibaca, Ruegeria, Thalassobius, Thiobacimonas and Tropicibacter, and the proposal o.</title>
        <authorList>
            <person name="Jeon C.O."/>
        </authorList>
    </citation>
    <scope>NUCLEOTIDE SEQUENCE [LARGE SCALE GENOMIC DNA]</scope>
    <source>
        <strain evidence="2">SS1-5</strain>
    </source>
</reference>
<keyword evidence="2" id="KW-1185">Reference proteome</keyword>
<dbReference type="Gene3D" id="3.30.530.20">
    <property type="match status" value="1"/>
</dbReference>
<dbReference type="SUPFAM" id="SSF55961">
    <property type="entry name" value="Bet v1-like"/>
    <property type="match status" value="1"/>
</dbReference>
<dbReference type="Proteomes" id="UP001470809">
    <property type="component" value="Chromosome"/>
</dbReference>
<reference evidence="1 2" key="2">
    <citation type="submission" date="2024-08" db="EMBL/GenBank/DDBJ databases">
        <title>Phylogenomic analyses of a clade within the roseobacter group suggest taxonomic reassignments of species of the genera Aestuariivita, Citreicella, Loktanella, Nautella, Pelagibaca, Ruegeria, Thalassobius, Thiobacimonas and Tropicibacter, and the proposal o.</title>
        <authorList>
            <person name="Jeon C.O."/>
        </authorList>
    </citation>
    <scope>NUCLEOTIDE SEQUENCE [LARGE SCALE GENOMIC DNA]</scope>
    <source>
        <strain evidence="1 2">SS1-5</strain>
    </source>
</reference>
<dbReference type="Pfam" id="PF10604">
    <property type="entry name" value="Polyketide_cyc2"/>
    <property type="match status" value="1"/>
</dbReference>
<dbReference type="RefSeq" id="WP_342078354.1">
    <property type="nucleotide sequence ID" value="NZ_CP151767.2"/>
</dbReference>
<dbReference type="CDD" id="cd07822">
    <property type="entry name" value="SRPBCC_4"/>
    <property type="match status" value="1"/>
</dbReference>
<sequence length="140" mass="15496">MTPYHVTRDIAAPPETVWSILTDANRLSDGSFSIIRIDGRIAAGQSFKLWSTVDPKRAFPIKVAVMQPAQRMEWHGGMPLGLFLGNRQFSLTPIGTGTRFDMRETYSGPLKGLITRFIPDLQPSFETFANALKAAAEDTP</sequence>
<dbReference type="InterPro" id="IPR019587">
    <property type="entry name" value="Polyketide_cyclase/dehydratase"/>
</dbReference>
<gene>
    <name evidence="1" type="ORF">AABB31_09460</name>
</gene>